<proteinExistence type="predicted"/>
<sequence length="315" mass="34518">MPALEAANISLQATVTLSSGDYMEHLHSLKEKDCRIFIASFSTTLARKVFCQAYHLGMYGSDYAWVLSGAPQDSWWRDTSGTNCSSSQLVEAVQGVVLVAAHGSIIGTKASESGLTNSQFLQEFSRTGQPLTEYVTHTYDALWAIALALRQMGVEAAREEASGRKQRRHAVVKREVNSERLEKVARGPRKQDDQACSSGVHKLPGNSTKPTMSWILGRLAKLQEDPTPGNLVTARGEKRAQQKVVEVEVVSGTSGGFELDTFDYSREDLADQMLETLQALRFRGVSGPISFDCPDRVGVTAFHQVQVLLHTSNPS</sequence>
<dbReference type="EMBL" id="GDRN01040285">
    <property type="protein sequence ID" value="JAI67163.1"/>
    <property type="molecule type" value="Transcribed_RNA"/>
</dbReference>
<feature type="compositionally biased region" description="Basic and acidic residues" evidence="9">
    <location>
        <begin position="182"/>
        <end position="193"/>
    </location>
</feature>
<dbReference type="PANTHER" id="PTHR10519">
    <property type="entry name" value="GABA-B RECEPTOR"/>
    <property type="match status" value="1"/>
</dbReference>
<evidence type="ECO:0000313" key="11">
    <source>
        <dbReference type="EMBL" id="JAI67163.1"/>
    </source>
</evidence>
<dbReference type="Pfam" id="PF01094">
    <property type="entry name" value="ANF_receptor"/>
    <property type="match status" value="1"/>
</dbReference>
<dbReference type="PANTHER" id="PTHR10519:SF46">
    <property type="entry name" value="METABOTROPIC GABA-B RECEPTOR SUBTYPE 3, ISOFORM A"/>
    <property type="match status" value="1"/>
</dbReference>
<dbReference type="InterPro" id="IPR002455">
    <property type="entry name" value="GPCR3_GABA-B"/>
</dbReference>
<keyword evidence="6" id="KW-0675">Receptor</keyword>
<keyword evidence="5" id="KW-0472">Membrane</keyword>
<evidence type="ECO:0000256" key="9">
    <source>
        <dbReference type="SAM" id="MobiDB-lite"/>
    </source>
</evidence>
<reference evidence="11" key="1">
    <citation type="submission" date="2015-09" db="EMBL/GenBank/DDBJ databases">
        <title>Scylla olivacea transcriptome.</title>
        <authorList>
            <person name="Ikhwanuddin M."/>
        </authorList>
    </citation>
    <scope>NUCLEOTIDE SEQUENCE</scope>
</reference>
<evidence type="ECO:0000256" key="4">
    <source>
        <dbReference type="ARBA" id="ARBA00023040"/>
    </source>
</evidence>
<name>A0A0P4WL87_SCYOL</name>
<evidence type="ECO:0000256" key="6">
    <source>
        <dbReference type="ARBA" id="ARBA00023170"/>
    </source>
</evidence>
<accession>A0A0P4WL87</accession>
<keyword evidence="2" id="KW-0812">Transmembrane</keyword>
<evidence type="ECO:0000256" key="8">
    <source>
        <dbReference type="ARBA" id="ARBA00023224"/>
    </source>
</evidence>
<dbReference type="InterPro" id="IPR028082">
    <property type="entry name" value="Peripla_BP_I"/>
</dbReference>
<protein>
    <recommendedName>
        <fullName evidence="10">Receptor ligand binding region domain-containing protein</fullName>
    </recommendedName>
</protein>
<dbReference type="GO" id="GO:0007214">
    <property type="term" value="P:gamma-aminobutyric acid signaling pathway"/>
    <property type="evidence" value="ECO:0007669"/>
    <property type="project" value="TreeGrafter"/>
</dbReference>
<dbReference type="PRINTS" id="PR01176">
    <property type="entry name" value="GABABRECEPTR"/>
</dbReference>
<dbReference type="AlphaFoldDB" id="A0A0P4WL87"/>
<keyword evidence="7" id="KW-0325">Glycoprotein</keyword>
<dbReference type="SUPFAM" id="SSF53822">
    <property type="entry name" value="Periplasmic binding protein-like I"/>
    <property type="match status" value="1"/>
</dbReference>
<dbReference type="GO" id="GO:0004965">
    <property type="term" value="F:G protein-coupled GABA receptor activity"/>
    <property type="evidence" value="ECO:0007669"/>
    <property type="project" value="InterPro"/>
</dbReference>
<comment type="subcellular location">
    <subcellularLocation>
        <location evidence="1">Membrane</location>
    </subcellularLocation>
</comment>
<organism evidence="11">
    <name type="scientific">Scylla olivacea</name>
    <name type="common">Orange mud crab</name>
    <name type="synonym">Cancer olivacea</name>
    <dbReference type="NCBI Taxonomy" id="85551"/>
    <lineage>
        <taxon>Eukaryota</taxon>
        <taxon>Metazoa</taxon>
        <taxon>Ecdysozoa</taxon>
        <taxon>Arthropoda</taxon>
        <taxon>Crustacea</taxon>
        <taxon>Multicrustacea</taxon>
        <taxon>Malacostraca</taxon>
        <taxon>Eumalacostraca</taxon>
        <taxon>Eucarida</taxon>
        <taxon>Decapoda</taxon>
        <taxon>Pleocyemata</taxon>
        <taxon>Brachyura</taxon>
        <taxon>Eubrachyura</taxon>
        <taxon>Portunoidea</taxon>
        <taxon>Portunidae</taxon>
        <taxon>Portuninae</taxon>
        <taxon>Scylla</taxon>
    </lineage>
</organism>
<keyword evidence="8" id="KW-0807">Transducer</keyword>
<evidence type="ECO:0000256" key="1">
    <source>
        <dbReference type="ARBA" id="ARBA00004370"/>
    </source>
</evidence>
<evidence type="ECO:0000256" key="5">
    <source>
        <dbReference type="ARBA" id="ARBA00023136"/>
    </source>
</evidence>
<evidence type="ECO:0000256" key="3">
    <source>
        <dbReference type="ARBA" id="ARBA00022989"/>
    </source>
</evidence>
<evidence type="ECO:0000256" key="7">
    <source>
        <dbReference type="ARBA" id="ARBA00023180"/>
    </source>
</evidence>
<feature type="domain" description="Receptor ligand binding region" evidence="10">
    <location>
        <begin position="8"/>
        <end position="153"/>
    </location>
</feature>
<keyword evidence="4" id="KW-0297">G-protein coupled receptor</keyword>
<keyword evidence="3" id="KW-1133">Transmembrane helix</keyword>
<evidence type="ECO:0000256" key="2">
    <source>
        <dbReference type="ARBA" id="ARBA00022692"/>
    </source>
</evidence>
<feature type="region of interest" description="Disordered" evidence="9">
    <location>
        <begin position="182"/>
        <end position="209"/>
    </location>
</feature>
<dbReference type="GO" id="GO:0038039">
    <property type="term" value="C:G protein-coupled receptor heterodimeric complex"/>
    <property type="evidence" value="ECO:0007669"/>
    <property type="project" value="TreeGrafter"/>
</dbReference>
<dbReference type="InterPro" id="IPR001828">
    <property type="entry name" value="ANF_lig-bd_rcpt"/>
</dbReference>
<dbReference type="Gene3D" id="3.40.50.2300">
    <property type="match status" value="2"/>
</dbReference>
<evidence type="ECO:0000259" key="10">
    <source>
        <dbReference type="Pfam" id="PF01094"/>
    </source>
</evidence>